<dbReference type="HOGENOM" id="CLU_1454921_0_0_1"/>
<proteinExistence type="predicted"/>
<evidence type="ECO:0000313" key="1">
    <source>
        <dbReference type="EMBL" id="EDK39985.2"/>
    </source>
</evidence>
<dbReference type="GeneID" id="5125421"/>
<dbReference type="Proteomes" id="UP000001997">
    <property type="component" value="Unassembled WGS sequence"/>
</dbReference>
<accession>A5DLD3</accession>
<dbReference type="RefSeq" id="XP_001483354.2">
    <property type="nucleotide sequence ID" value="XM_001483304.1"/>
</dbReference>
<dbReference type="AlphaFoldDB" id="A5DLD3"/>
<reference evidence="1 2" key="1">
    <citation type="journal article" date="2009" name="Nature">
        <title>Evolution of pathogenicity and sexual reproduction in eight Candida genomes.</title>
        <authorList>
            <person name="Butler G."/>
            <person name="Rasmussen M.D."/>
            <person name="Lin M.F."/>
            <person name="Santos M.A."/>
            <person name="Sakthikumar S."/>
            <person name="Munro C.A."/>
            <person name="Rheinbay E."/>
            <person name="Grabherr M."/>
            <person name="Forche A."/>
            <person name="Reedy J.L."/>
            <person name="Agrafioti I."/>
            <person name="Arnaud M.B."/>
            <person name="Bates S."/>
            <person name="Brown A.J."/>
            <person name="Brunke S."/>
            <person name="Costanzo M.C."/>
            <person name="Fitzpatrick D.A."/>
            <person name="de Groot P.W."/>
            <person name="Harris D."/>
            <person name="Hoyer L.L."/>
            <person name="Hube B."/>
            <person name="Klis F.M."/>
            <person name="Kodira C."/>
            <person name="Lennard N."/>
            <person name="Logue M.E."/>
            <person name="Martin R."/>
            <person name="Neiman A.M."/>
            <person name="Nikolaou E."/>
            <person name="Quail M.A."/>
            <person name="Quinn J."/>
            <person name="Santos M.C."/>
            <person name="Schmitzberger F.F."/>
            <person name="Sherlock G."/>
            <person name="Shah P."/>
            <person name="Silverstein K.A."/>
            <person name="Skrzypek M.S."/>
            <person name="Soll D."/>
            <person name="Staggs R."/>
            <person name="Stansfield I."/>
            <person name="Stumpf M.P."/>
            <person name="Sudbery P.E."/>
            <person name="Srikantha T."/>
            <person name="Zeng Q."/>
            <person name="Berman J."/>
            <person name="Berriman M."/>
            <person name="Heitman J."/>
            <person name="Gow N.A."/>
            <person name="Lorenz M.C."/>
            <person name="Birren B.W."/>
            <person name="Kellis M."/>
            <person name="Cuomo C.A."/>
        </authorList>
    </citation>
    <scope>NUCLEOTIDE SEQUENCE [LARGE SCALE GENOMIC DNA]</scope>
    <source>
        <strain evidence="2">ATCC 6260 / CBS 566 / DSM 6381 / JCM 1539 / NBRC 10279 / NRRL Y-324</strain>
    </source>
</reference>
<protein>
    <submittedName>
        <fullName evidence="1">Uncharacterized protein</fullName>
    </submittedName>
</protein>
<evidence type="ECO:0000313" key="2">
    <source>
        <dbReference type="Proteomes" id="UP000001997"/>
    </source>
</evidence>
<name>A5DLD3_PICGU</name>
<keyword evidence="2" id="KW-1185">Reference proteome</keyword>
<dbReference type="InParanoid" id="A5DLD3"/>
<dbReference type="VEuPathDB" id="FungiDB:PGUG_04084"/>
<sequence length="186" mass="20901">MAPGILPSLYSTGSSTSTTRVLGYLSFSETIFLTSLYSYNLALWSSDITSYNSIADGRIEFAFKPPVNALESRSELWLLESSLNDAWAPRTWKPATWTLKRGRAARIVLMCASIMFVHLSSQTGKNVITRVVRGDAKGEERRELVGEHVVIRELVKRFIKKTFEKSIEKSVSMSSRKSIKTSKEVN</sequence>
<organism evidence="1 2">
    <name type="scientific">Meyerozyma guilliermondii (strain ATCC 6260 / CBS 566 / DSM 6381 / JCM 1539 / NBRC 10279 / NRRL Y-324)</name>
    <name type="common">Yeast</name>
    <name type="synonym">Candida guilliermondii</name>
    <dbReference type="NCBI Taxonomy" id="294746"/>
    <lineage>
        <taxon>Eukaryota</taxon>
        <taxon>Fungi</taxon>
        <taxon>Dikarya</taxon>
        <taxon>Ascomycota</taxon>
        <taxon>Saccharomycotina</taxon>
        <taxon>Pichiomycetes</taxon>
        <taxon>Debaryomycetaceae</taxon>
        <taxon>Meyerozyma</taxon>
    </lineage>
</organism>
<dbReference type="KEGG" id="pgu:PGUG_04084"/>
<dbReference type="EMBL" id="CH408159">
    <property type="protein sequence ID" value="EDK39985.2"/>
    <property type="molecule type" value="Genomic_DNA"/>
</dbReference>
<gene>
    <name evidence="1" type="ORF">PGUG_04084</name>
</gene>